<dbReference type="InterPro" id="IPR050700">
    <property type="entry name" value="YIM1/Zinc_Alcohol_DH_Fams"/>
</dbReference>
<dbReference type="Pfam" id="PF13602">
    <property type="entry name" value="ADH_zinc_N_2"/>
    <property type="match status" value="1"/>
</dbReference>
<dbReference type="EMBL" id="JAQQWM010000007">
    <property type="protein sequence ID" value="KAK8057496.1"/>
    <property type="molecule type" value="Genomic_DNA"/>
</dbReference>
<evidence type="ECO:0000313" key="2">
    <source>
        <dbReference type="EMBL" id="KAK8057496.1"/>
    </source>
</evidence>
<dbReference type="InterPro" id="IPR036291">
    <property type="entry name" value="NAD(P)-bd_dom_sf"/>
</dbReference>
<accession>A0ABR1UF20</accession>
<dbReference type="InterPro" id="IPR020843">
    <property type="entry name" value="ER"/>
</dbReference>
<proteinExistence type="predicted"/>
<dbReference type="PANTHER" id="PTHR11695">
    <property type="entry name" value="ALCOHOL DEHYDROGENASE RELATED"/>
    <property type="match status" value="1"/>
</dbReference>
<dbReference type="SUPFAM" id="SSF51735">
    <property type="entry name" value="NAD(P)-binding Rossmann-fold domains"/>
    <property type="match status" value="1"/>
</dbReference>
<feature type="domain" description="Enoyl reductase (ER)" evidence="1">
    <location>
        <begin position="22"/>
        <end position="355"/>
    </location>
</feature>
<dbReference type="CDD" id="cd08267">
    <property type="entry name" value="MDR1"/>
    <property type="match status" value="1"/>
</dbReference>
<dbReference type="Gene3D" id="3.40.50.720">
    <property type="entry name" value="NAD(P)-binding Rossmann-like Domain"/>
    <property type="match status" value="1"/>
</dbReference>
<name>A0ABR1UF20_9PEZI</name>
<reference evidence="2 3" key="1">
    <citation type="submission" date="2023-01" db="EMBL/GenBank/DDBJ databases">
        <title>Analysis of 21 Apiospora genomes using comparative genomics revels a genus with tremendous synthesis potential of carbohydrate active enzymes and secondary metabolites.</title>
        <authorList>
            <person name="Sorensen T."/>
        </authorList>
    </citation>
    <scope>NUCLEOTIDE SEQUENCE [LARGE SCALE GENOMIC DNA]</scope>
    <source>
        <strain evidence="2 3">CBS 83171</strain>
    </source>
</reference>
<dbReference type="InterPro" id="IPR013154">
    <property type="entry name" value="ADH-like_N"/>
</dbReference>
<dbReference type="InterPro" id="IPR011032">
    <property type="entry name" value="GroES-like_sf"/>
</dbReference>
<evidence type="ECO:0000313" key="3">
    <source>
        <dbReference type="Proteomes" id="UP001446871"/>
    </source>
</evidence>
<comment type="caution">
    <text evidence="2">The sequence shown here is derived from an EMBL/GenBank/DDBJ whole genome shotgun (WGS) entry which is preliminary data.</text>
</comment>
<protein>
    <recommendedName>
        <fullName evidence="1">Enoyl reductase (ER) domain-containing protein</fullName>
    </recommendedName>
</protein>
<evidence type="ECO:0000259" key="1">
    <source>
        <dbReference type="SMART" id="SM00829"/>
    </source>
</evidence>
<organism evidence="2 3">
    <name type="scientific">Apiospora saccharicola</name>
    <dbReference type="NCBI Taxonomy" id="335842"/>
    <lineage>
        <taxon>Eukaryota</taxon>
        <taxon>Fungi</taxon>
        <taxon>Dikarya</taxon>
        <taxon>Ascomycota</taxon>
        <taxon>Pezizomycotina</taxon>
        <taxon>Sordariomycetes</taxon>
        <taxon>Xylariomycetidae</taxon>
        <taxon>Amphisphaeriales</taxon>
        <taxon>Apiosporaceae</taxon>
        <taxon>Apiospora</taxon>
    </lineage>
</organism>
<dbReference type="Gene3D" id="3.90.180.10">
    <property type="entry name" value="Medium-chain alcohol dehydrogenases, catalytic domain"/>
    <property type="match status" value="1"/>
</dbReference>
<sequence length="359" mass="37764">MTPNASASPPATMRAWIVTRKGLELDAHRPAPTAAALSKDSNNLLLRVRYAGLNPADLALMGTIPSWLPWRRNPVVGLDFVGEVLAFGPGAPPELSHMGTLVCGALGVRQAFFGAGTLGEVLVVPAELVAVVPQAMLQSPRAAVGMGVTGQTAALVMREAEAKGVGQVKEWDGLRVLVNGASGGVGSILVQVAKARGAYVVGVCSGANAEMVRRLGADTVVDYTAHQDLYSAIGESTQNQKLDLVVDCVGDDSLYTRSPGYLRPDGRFLCITGGPSQGVYPFIMHQMRPVFLGGSPINYKILGMGPSGAGAREVAGWVEKGDLKEIPIDSEFTMDEVKAAYKKVESKRAKGKVVVRVGE</sequence>
<gene>
    <name evidence="2" type="ORF">PG996_011433</name>
</gene>
<keyword evidence="3" id="KW-1185">Reference proteome</keyword>
<dbReference type="Pfam" id="PF08240">
    <property type="entry name" value="ADH_N"/>
    <property type="match status" value="1"/>
</dbReference>
<dbReference type="SMART" id="SM00829">
    <property type="entry name" value="PKS_ER"/>
    <property type="match status" value="1"/>
</dbReference>
<dbReference type="SUPFAM" id="SSF50129">
    <property type="entry name" value="GroES-like"/>
    <property type="match status" value="1"/>
</dbReference>
<dbReference type="PANTHER" id="PTHR11695:SF294">
    <property type="entry name" value="RETICULON-4-INTERACTING PROTEIN 1, MITOCHONDRIAL"/>
    <property type="match status" value="1"/>
</dbReference>
<dbReference type="Proteomes" id="UP001446871">
    <property type="component" value="Unassembled WGS sequence"/>
</dbReference>